<keyword evidence="5" id="KW-0717">Septation</keyword>
<evidence type="ECO:0000256" key="1">
    <source>
        <dbReference type="ARBA" id="ARBA00004431"/>
    </source>
</evidence>
<sequence length="147" mass="15730">MRIAQAGAACIPVPVPSVVPLVLRYDSEDPYAVVLDFPTAAAELSAPAAVGPEVAEGGEVSWRVSRELLWAGVRGPAGEGDFRLFPFDERLTELEFHHPLGVALALVGTADLRSFLSATADAVRPGTEHRHVHWPDTVEALLRIADS</sequence>
<evidence type="ECO:0000256" key="4">
    <source>
        <dbReference type="ARBA" id="ARBA00022969"/>
    </source>
</evidence>
<keyword evidence="6" id="KW-0131">Cell cycle</keyword>
<evidence type="ECO:0000313" key="7">
    <source>
        <dbReference type="EMBL" id="MFC7183806.1"/>
    </source>
</evidence>
<dbReference type="Pfam" id="PF04686">
    <property type="entry name" value="SsgA"/>
    <property type="match status" value="1"/>
</dbReference>
<evidence type="ECO:0000256" key="5">
    <source>
        <dbReference type="ARBA" id="ARBA00023210"/>
    </source>
</evidence>
<dbReference type="InterPro" id="IPR006776">
    <property type="entry name" value="SsgB"/>
</dbReference>
<accession>A0ABW2G731</accession>
<dbReference type="Proteomes" id="UP001596435">
    <property type="component" value="Unassembled WGS sequence"/>
</dbReference>
<evidence type="ECO:0000256" key="2">
    <source>
        <dbReference type="ARBA" id="ARBA00009323"/>
    </source>
</evidence>
<dbReference type="RefSeq" id="WP_345708627.1">
    <property type="nucleotide sequence ID" value="NZ_BAABKV010000001.1"/>
</dbReference>
<evidence type="ECO:0000313" key="8">
    <source>
        <dbReference type="Proteomes" id="UP001596435"/>
    </source>
</evidence>
<keyword evidence="8" id="KW-1185">Reference proteome</keyword>
<comment type="subcellular location">
    <subcellularLocation>
        <location evidence="1">Cell septum</location>
    </subcellularLocation>
</comment>
<comment type="similarity">
    <text evidence="2">Belongs to the SsgA family.</text>
</comment>
<comment type="caution">
    <text evidence="7">The sequence shown here is derived from an EMBL/GenBank/DDBJ whole genome shotgun (WGS) entry which is preliminary data.</text>
</comment>
<organism evidence="7 8">
    <name type="scientific">Kitasatospora paranensis</name>
    <dbReference type="NCBI Taxonomy" id="258053"/>
    <lineage>
        <taxon>Bacteria</taxon>
        <taxon>Bacillati</taxon>
        <taxon>Actinomycetota</taxon>
        <taxon>Actinomycetes</taxon>
        <taxon>Kitasatosporales</taxon>
        <taxon>Streptomycetaceae</taxon>
        <taxon>Kitasatospora</taxon>
    </lineage>
</organism>
<dbReference type="Gene3D" id="2.30.31.20">
    <property type="entry name" value="Sporulation-specific cell division protein SsgB"/>
    <property type="match status" value="1"/>
</dbReference>
<evidence type="ECO:0000256" key="3">
    <source>
        <dbReference type="ARBA" id="ARBA00022618"/>
    </source>
</evidence>
<evidence type="ECO:0000256" key="6">
    <source>
        <dbReference type="ARBA" id="ARBA00023306"/>
    </source>
</evidence>
<reference evidence="8" key="1">
    <citation type="journal article" date="2019" name="Int. J. Syst. Evol. Microbiol.">
        <title>The Global Catalogue of Microorganisms (GCM) 10K type strain sequencing project: providing services to taxonomists for standard genome sequencing and annotation.</title>
        <authorList>
            <consortium name="The Broad Institute Genomics Platform"/>
            <consortium name="The Broad Institute Genome Sequencing Center for Infectious Disease"/>
            <person name="Wu L."/>
            <person name="Ma J."/>
        </authorList>
    </citation>
    <scope>NUCLEOTIDE SEQUENCE [LARGE SCALE GENOMIC DNA]</scope>
    <source>
        <strain evidence="8">CGMCC 1.12859</strain>
    </source>
</reference>
<proteinExistence type="inferred from homology"/>
<dbReference type="EMBL" id="JBHTAJ010000079">
    <property type="protein sequence ID" value="MFC7183806.1"/>
    <property type="molecule type" value="Genomic_DNA"/>
</dbReference>
<dbReference type="InterPro" id="IPR038658">
    <property type="entry name" value="SsgB_sf"/>
</dbReference>
<name>A0ABW2G731_9ACTN</name>
<keyword evidence="3" id="KW-0132">Cell division</keyword>
<protein>
    <submittedName>
        <fullName evidence="7">SsgA family sporulation/cell division regulator</fullName>
    </submittedName>
</protein>
<gene>
    <name evidence="7" type="ORF">ACFQMG_30095</name>
</gene>
<keyword evidence="4" id="KW-0749">Sporulation</keyword>